<dbReference type="Gene3D" id="3.40.10.10">
    <property type="entry name" value="DNA Methylphosphotriester Repair Domain"/>
    <property type="match status" value="1"/>
</dbReference>
<feature type="compositionally biased region" description="Low complexity" evidence="1">
    <location>
        <begin position="139"/>
        <end position="160"/>
    </location>
</feature>
<dbReference type="InterPro" id="IPR013783">
    <property type="entry name" value="Ig-like_fold"/>
</dbReference>
<dbReference type="Gene3D" id="2.60.40.10">
    <property type="entry name" value="Immunoglobulins"/>
    <property type="match status" value="1"/>
</dbReference>
<dbReference type="RefSeq" id="WP_269296006.1">
    <property type="nucleotide sequence ID" value="NZ_JAKHPH010000012.1"/>
</dbReference>
<feature type="chain" id="PRO_5043879651" description="DNA-entry nuclease" evidence="2">
    <location>
        <begin position="25"/>
        <end position="215"/>
    </location>
</feature>
<dbReference type="SUPFAM" id="SSF57884">
    <property type="entry name" value="Ada DNA repair protein, N-terminal domain (N-Ada 10)"/>
    <property type="match status" value="1"/>
</dbReference>
<dbReference type="InterPro" id="IPR035451">
    <property type="entry name" value="Ada-like_dom_sf"/>
</dbReference>
<proteinExistence type="predicted"/>
<keyword evidence="2" id="KW-0732">Signal</keyword>
<evidence type="ECO:0000256" key="2">
    <source>
        <dbReference type="SAM" id="SignalP"/>
    </source>
</evidence>
<feature type="region of interest" description="Disordered" evidence="1">
    <location>
        <begin position="132"/>
        <end position="168"/>
    </location>
</feature>
<evidence type="ECO:0000256" key="1">
    <source>
        <dbReference type="SAM" id="MobiDB-lite"/>
    </source>
</evidence>
<evidence type="ECO:0000313" key="3">
    <source>
        <dbReference type="EMBL" id="MCZ3667779.1"/>
    </source>
</evidence>
<evidence type="ECO:0008006" key="5">
    <source>
        <dbReference type="Google" id="ProtNLM"/>
    </source>
</evidence>
<accession>A0AAW5WT91</accession>
<sequence>MKRFIAVLSGVFAGLCLFVTPTLASRTQLTVNIPDGHNTQVTNQSIKIDSENDGSVTFTGKAEKDAVITIEKHNGNKHHYKVKPDDNGNFTKKINLATSTKKCKFIILAKSTEESLSNKEVFVVKNTAYVKPVPKNDDSSASSEEPNNIISSSSSSIENNGDMKTDEANGLIVGNSRSKIYHTPDQQGYHMNSANAVYFNSEAEAQAAGYRKSLR</sequence>
<reference evidence="3" key="1">
    <citation type="submission" date="2022-01" db="EMBL/GenBank/DDBJ databases">
        <title>VMRC isolate genome collection.</title>
        <authorList>
            <person name="France M."/>
            <person name="Rutt L."/>
            <person name="Humphrys M."/>
            <person name="Ravel J."/>
        </authorList>
    </citation>
    <scope>NUCLEOTIDE SEQUENCE</scope>
    <source>
        <strain evidence="3">C0048A1</strain>
    </source>
</reference>
<dbReference type="EMBL" id="JAKHPH010000012">
    <property type="protein sequence ID" value="MCZ3667779.1"/>
    <property type="molecule type" value="Genomic_DNA"/>
</dbReference>
<evidence type="ECO:0000313" key="4">
    <source>
        <dbReference type="Proteomes" id="UP001212401"/>
    </source>
</evidence>
<comment type="caution">
    <text evidence="3">The sequence shown here is derived from an EMBL/GenBank/DDBJ whole genome shotgun (WGS) entry which is preliminary data.</text>
</comment>
<organism evidence="3 4">
    <name type="scientific">Limosilactobacillus vaginalis</name>
    <dbReference type="NCBI Taxonomy" id="1633"/>
    <lineage>
        <taxon>Bacteria</taxon>
        <taxon>Bacillati</taxon>
        <taxon>Bacillota</taxon>
        <taxon>Bacilli</taxon>
        <taxon>Lactobacillales</taxon>
        <taxon>Lactobacillaceae</taxon>
        <taxon>Limosilactobacillus</taxon>
    </lineage>
</organism>
<name>A0AAW5WT91_9LACO</name>
<dbReference type="Proteomes" id="UP001212401">
    <property type="component" value="Unassembled WGS sequence"/>
</dbReference>
<dbReference type="AlphaFoldDB" id="A0AAW5WT91"/>
<gene>
    <name evidence="3" type="ORF">L2724_05715</name>
</gene>
<protein>
    <recommendedName>
        <fullName evidence="5">DNA-entry nuclease</fullName>
    </recommendedName>
</protein>
<feature type="signal peptide" evidence="2">
    <location>
        <begin position="1"/>
        <end position="24"/>
    </location>
</feature>